<feature type="transmembrane region" description="Helical" evidence="9">
    <location>
        <begin position="283"/>
        <end position="301"/>
    </location>
</feature>
<dbReference type="Gene3D" id="1.20.1250.20">
    <property type="entry name" value="MFS general substrate transporter like domains"/>
    <property type="match status" value="2"/>
</dbReference>
<feature type="transmembrane region" description="Helical" evidence="9">
    <location>
        <begin position="7"/>
        <end position="33"/>
    </location>
</feature>
<dbReference type="PRINTS" id="PR00174">
    <property type="entry name" value="LACYSMPORT"/>
</dbReference>
<dbReference type="PANTHER" id="PTHR23522:SF10">
    <property type="entry name" value="3-PHENYLPROPIONIC ACID TRANSPORTER-RELATED"/>
    <property type="match status" value="1"/>
</dbReference>
<evidence type="ECO:0000256" key="7">
    <source>
        <dbReference type="ARBA" id="ARBA00023136"/>
    </source>
</evidence>
<feature type="transmembrane region" description="Helical" evidence="9">
    <location>
        <begin position="101"/>
        <end position="121"/>
    </location>
</feature>
<dbReference type="SUPFAM" id="SSF103473">
    <property type="entry name" value="MFS general substrate transporter"/>
    <property type="match status" value="1"/>
</dbReference>
<protein>
    <submittedName>
        <fullName evidence="10">Sucrose permease</fullName>
    </submittedName>
</protein>
<reference evidence="10 11" key="1">
    <citation type="submission" date="2018-06" db="EMBL/GenBank/DDBJ databases">
        <authorList>
            <consortium name="Pathogen Informatics"/>
            <person name="Doyle S."/>
        </authorList>
    </citation>
    <scope>NUCLEOTIDE SEQUENCE [LARGE SCALE GENOMIC DNA]</scope>
    <source>
        <strain evidence="10 11">NCTC9128</strain>
    </source>
</reference>
<evidence type="ECO:0000313" key="11">
    <source>
        <dbReference type="Proteomes" id="UP000251088"/>
    </source>
</evidence>
<feature type="transmembrane region" description="Helical" evidence="9">
    <location>
        <begin position="209"/>
        <end position="229"/>
    </location>
</feature>
<feature type="transmembrane region" description="Helical" evidence="9">
    <location>
        <begin position="45"/>
        <end position="63"/>
    </location>
</feature>
<feature type="transmembrane region" description="Helical" evidence="9">
    <location>
        <begin position="253"/>
        <end position="276"/>
    </location>
</feature>
<dbReference type="PANTHER" id="PTHR23522">
    <property type="entry name" value="BLL5896 PROTEIN"/>
    <property type="match status" value="1"/>
</dbReference>
<feature type="transmembrane region" description="Helical" evidence="9">
    <location>
        <begin position="371"/>
        <end position="392"/>
    </location>
</feature>
<keyword evidence="2" id="KW-0813">Transport</keyword>
<dbReference type="NCBIfam" id="TIGR00882">
    <property type="entry name" value="2A0105"/>
    <property type="match status" value="1"/>
</dbReference>
<gene>
    <name evidence="10" type="primary">lacY_4</name>
    <name evidence="10" type="ORF">NCTC9128_04854</name>
</gene>
<dbReference type="GO" id="GO:0030395">
    <property type="term" value="F:lactose binding"/>
    <property type="evidence" value="ECO:0007669"/>
    <property type="project" value="TreeGrafter"/>
</dbReference>
<feature type="transmembrane region" description="Helical" evidence="9">
    <location>
        <begin position="75"/>
        <end position="95"/>
    </location>
</feature>
<evidence type="ECO:0000256" key="8">
    <source>
        <dbReference type="SAM" id="MobiDB-lite"/>
    </source>
</evidence>
<dbReference type="InterPro" id="IPR036259">
    <property type="entry name" value="MFS_trans_sf"/>
</dbReference>
<feature type="transmembrane region" description="Helical" evidence="9">
    <location>
        <begin position="167"/>
        <end position="188"/>
    </location>
</feature>
<dbReference type="NCBIfam" id="NF007077">
    <property type="entry name" value="PRK09528.1"/>
    <property type="match status" value="1"/>
</dbReference>
<evidence type="ECO:0000256" key="1">
    <source>
        <dbReference type="ARBA" id="ARBA00004429"/>
    </source>
</evidence>
<dbReference type="GO" id="GO:0015528">
    <property type="term" value="F:lactose:proton symporter activity"/>
    <property type="evidence" value="ECO:0007669"/>
    <property type="project" value="TreeGrafter"/>
</dbReference>
<organism evidence="10 11">
    <name type="scientific">Klebsiella pneumoniae</name>
    <dbReference type="NCBI Taxonomy" id="573"/>
    <lineage>
        <taxon>Bacteria</taxon>
        <taxon>Pseudomonadati</taxon>
        <taxon>Pseudomonadota</taxon>
        <taxon>Gammaproteobacteria</taxon>
        <taxon>Enterobacterales</taxon>
        <taxon>Enterobacteriaceae</taxon>
        <taxon>Klebsiella/Raoultella group</taxon>
        <taxon>Klebsiella</taxon>
        <taxon>Klebsiella pneumoniae complex</taxon>
    </lineage>
</organism>
<keyword evidence="3" id="KW-1003">Cell membrane</keyword>
<evidence type="ECO:0000256" key="4">
    <source>
        <dbReference type="ARBA" id="ARBA00022519"/>
    </source>
</evidence>
<dbReference type="GO" id="GO:0005886">
    <property type="term" value="C:plasma membrane"/>
    <property type="evidence" value="ECO:0007669"/>
    <property type="project" value="UniProtKB-SubCell"/>
</dbReference>
<name>A0A2X3EQD6_KLEPN</name>
<sequence length="480" mass="53277">MTSGKRNYLLLSLFDFLYLFAWSSTMAFFVIWTTQHLGISATKTGLLYSVNAFIALLMQPFFGFISDKFGLKKRLIWLLVALLLPVGPFFIYVYAPLLVHNFWFGALLGGIYLGIIFNSGCGVIDSYIDKISRRYQFEYGRVRMWGSLGWAAAAWIVGKYIDSNPNLAFWLASLAIVIAAICFMLTKIELTDADVARSESLKVSHALELAKNGQFWMLLLFTLFVTQIYDTYDQQFAQYFSLQFPTPEEGNRWYGILASIQVCGETLFLCLMPWFVNRTGAKWALIIAGLIMSVRIVGSAVPLGPVWIGAVKMMHALEKPLILVSVFKFIAANFDHKLSSTVYLLVLFVASIATAIYSPLAGYLYDTIGFANTYLILGSVAGLFTLISIFTLQDKREPKKTGATPPQPLTRRNKSLPGSHAGLEPPVRTACQKRVPPLCSGACGIRSGGGGRKRQVGGAFSPLTATELYSFSQRSVEFLP</sequence>
<evidence type="ECO:0000256" key="6">
    <source>
        <dbReference type="ARBA" id="ARBA00022989"/>
    </source>
</evidence>
<comment type="subcellular location">
    <subcellularLocation>
        <location evidence="1">Cell inner membrane</location>
        <topology evidence="1">Multi-pass membrane protein</topology>
    </subcellularLocation>
</comment>
<evidence type="ECO:0000313" key="10">
    <source>
        <dbReference type="EMBL" id="SQC38713.1"/>
    </source>
</evidence>
<keyword evidence="7 9" id="KW-0472">Membrane</keyword>
<feature type="transmembrane region" description="Helical" evidence="9">
    <location>
        <begin position="342"/>
        <end position="365"/>
    </location>
</feature>
<evidence type="ECO:0000256" key="3">
    <source>
        <dbReference type="ARBA" id="ARBA00022475"/>
    </source>
</evidence>
<dbReference type="EMBL" id="UAWN01000013">
    <property type="protein sequence ID" value="SQC38713.1"/>
    <property type="molecule type" value="Genomic_DNA"/>
</dbReference>
<evidence type="ECO:0000256" key="2">
    <source>
        <dbReference type="ARBA" id="ARBA00022448"/>
    </source>
</evidence>
<dbReference type="AlphaFoldDB" id="A0A2X3EQD6"/>
<proteinExistence type="predicted"/>
<keyword evidence="5 9" id="KW-0812">Transmembrane</keyword>
<accession>A0A2X3EQD6</accession>
<evidence type="ECO:0000256" key="9">
    <source>
        <dbReference type="SAM" id="Phobius"/>
    </source>
</evidence>
<keyword evidence="6 9" id="KW-1133">Transmembrane helix</keyword>
<dbReference type="InterPro" id="IPR000576">
    <property type="entry name" value="LacY/RafB_perm_fam"/>
</dbReference>
<keyword evidence="4" id="KW-0997">Cell inner membrane</keyword>
<dbReference type="Proteomes" id="UP000251088">
    <property type="component" value="Unassembled WGS sequence"/>
</dbReference>
<feature type="region of interest" description="Disordered" evidence="8">
    <location>
        <begin position="397"/>
        <end position="425"/>
    </location>
</feature>
<evidence type="ECO:0000256" key="5">
    <source>
        <dbReference type="ARBA" id="ARBA00022692"/>
    </source>
</evidence>
<dbReference type="Pfam" id="PF01306">
    <property type="entry name" value="LacY_symp"/>
    <property type="match status" value="1"/>
</dbReference>